<dbReference type="KEGG" id="ebi:EbC_17860"/>
<evidence type="ECO:0000256" key="4">
    <source>
        <dbReference type="ARBA" id="ARBA00022679"/>
    </source>
</evidence>
<dbReference type="AlphaFoldDB" id="D8MR60"/>
<evidence type="ECO:0000256" key="5">
    <source>
        <dbReference type="ARBA" id="ARBA00023136"/>
    </source>
</evidence>
<dbReference type="Proteomes" id="UP000008793">
    <property type="component" value="Chromosome"/>
</dbReference>
<proteinExistence type="predicted"/>
<keyword evidence="4" id="KW-0808">Transferase</keyword>
<dbReference type="GO" id="GO:0009247">
    <property type="term" value="P:glycolipid biosynthetic process"/>
    <property type="evidence" value="ECO:0007669"/>
    <property type="project" value="UniProtKB-ARBA"/>
</dbReference>
<keyword evidence="5" id="KW-0472">Membrane</keyword>
<reference evidence="7 8" key="1">
    <citation type="journal article" date="2010" name="BMC Genomics">
        <title>Genome comparison of the epiphytic bacteria Erwinia billingiae and E. tasmaniensis with the pear pathogen E. pyrifoliae.</title>
        <authorList>
            <person name="Kube M."/>
            <person name="Migdoll A.M."/>
            <person name="Gehring I."/>
            <person name="Heitmann K."/>
            <person name="Mayer Y."/>
            <person name="Kuhl H."/>
            <person name="Knaust F."/>
            <person name="Geider K."/>
            <person name="Reinhardt R."/>
        </authorList>
    </citation>
    <scope>NUCLEOTIDE SEQUENCE [LARGE SCALE GENOMIC DNA]</scope>
    <source>
        <strain evidence="7 8">Eb661</strain>
    </source>
</reference>
<dbReference type="EMBL" id="FP236843">
    <property type="protein sequence ID" value="CAX59317.1"/>
    <property type="molecule type" value="Genomic_DNA"/>
</dbReference>
<keyword evidence="2" id="KW-1003">Cell membrane</keyword>
<evidence type="ECO:0000256" key="2">
    <source>
        <dbReference type="ARBA" id="ARBA00022475"/>
    </source>
</evidence>
<keyword evidence="6" id="KW-0012">Acyltransferase</keyword>
<sequence length="240" mass="27934">MFSHDWKTVSALLEKVCHLSDPNLTQAKLLLCTHTGDYWLTILTLARQYQGMDYDFLVPIFEEITEENARNYNLIAIPGVRVSFININAPGALIKIARYLREPNKVVAVFYDLPCYVAGNLTGAVEPVTFFNKKGHMTTGIIKLAIKRAVCMKLVSNRYNEASRKFTVTTAAVIGRQQHEINHEMVGFLERYVRETPWQWHFISTLDTYYHFPLIALHRKNEKEMRHFTVLNNKYRRSYD</sequence>
<gene>
    <name evidence="7" type="ordered locus">EbC_17860</name>
</gene>
<evidence type="ECO:0000256" key="3">
    <source>
        <dbReference type="ARBA" id="ARBA00022519"/>
    </source>
</evidence>
<dbReference type="GO" id="GO:0016746">
    <property type="term" value="F:acyltransferase activity"/>
    <property type="evidence" value="ECO:0007669"/>
    <property type="project" value="UniProtKB-KW"/>
</dbReference>
<dbReference type="InterPro" id="IPR004960">
    <property type="entry name" value="LipA_acyltrans"/>
</dbReference>
<protein>
    <submittedName>
        <fullName evidence="7">Uncharacterized protein</fullName>
    </submittedName>
</protein>
<organism evidence="8">
    <name type="scientific">Erwinia billingiae (strain Eb661)</name>
    <dbReference type="NCBI Taxonomy" id="634500"/>
    <lineage>
        <taxon>Bacteria</taxon>
        <taxon>Pseudomonadati</taxon>
        <taxon>Pseudomonadota</taxon>
        <taxon>Gammaproteobacteria</taxon>
        <taxon>Enterobacterales</taxon>
        <taxon>Erwiniaceae</taxon>
        <taxon>Erwinia</taxon>
    </lineage>
</organism>
<name>D8MR60_ERWBE</name>
<evidence type="ECO:0000256" key="1">
    <source>
        <dbReference type="ARBA" id="ARBA00004533"/>
    </source>
</evidence>
<evidence type="ECO:0000256" key="6">
    <source>
        <dbReference type="ARBA" id="ARBA00023315"/>
    </source>
</evidence>
<dbReference type="Pfam" id="PF03279">
    <property type="entry name" value="Lip_A_acyltrans"/>
    <property type="match status" value="1"/>
</dbReference>
<keyword evidence="3" id="KW-0997">Cell inner membrane</keyword>
<evidence type="ECO:0000313" key="7">
    <source>
        <dbReference type="EMBL" id="CAX59317.1"/>
    </source>
</evidence>
<keyword evidence="8" id="KW-1185">Reference proteome</keyword>
<dbReference type="GO" id="GO:0005886">
    <property type="term" value="C:plasma membrane"/>
    <property type="evidence" value="ECO:0007669"/>
    <property type="project" value="UniProtKB-SubCell"/>
</dbReference>
<accession>D8MR60</accession>
<comment type="subcellular location">
    <subcellularLocation>
        <location evidence="1">Cell inner membrane</location>
    </subcellularLocation>
</comment>
<evidence type="ECO:0000313" key="8">
    <source>
        <dbReference type="Proteomes" id="UP000008793"/>
    </source>
</evidence>
<dbReference type="HOGENOM" id="CLU_1155044_0_0_6"/>
<dbReference type="STRING" id="634500.EbC_17860"/>